<organism evidence="1">
    <name type="scientific">Anguilla anguilla</name>
    <name type="common">European freshwater eel</name>
    <name type="synonym">Muraena anguilla</name>
    <dbReference type="NCBI Taxonomy" id="7936"/>
    <lineage>
        <taxon>Eukaryota</taxon>
        <taxon>Metazoa</taxon>
        <taxon>Chordata</taxon>
        <taxon>Craniata</taxon>
        <taxon>Vertebrata</taxon>
        <taxon>Euteleostomi</taxon>
        <taxon>Actinopterygii</taxon>
        <taxon>Neopterygii</taxon>
        <taxon>Teleostei</taxon>
        <taxon>Anguilliformes</taxon>
        <taxon>Anguillidae</taxon>
        <taxon>Anguilla</taxon>
    </lineage>
</organism>
<name>A0A0E9PQB1_ANGAN</name>
<proteinExistence type="predicted"/>
<dbReference type="EMBL" id="GBXM01101863">
    <property type="protein sequence ID" value="JAH06714.1"/>
    <property type="molecule type" value="Transcribed_RNA"/>
</dbReference>
<dbReference type="AlphaFoldDB" id="A0A0E9PQB1"/>
<accession>A0A0E9PQB1</accession>
<reference evidence="1" key="2">
    <citation type="journal article" date="2015" name="Fish Shellfish Immunol.">
        <title>Early steps in the European eel (Anguilla anguilla)-Vibrio vulnificus interaction in the gills: Role of the RtxA13 toxin.</title>
        <authorList>
            <person name="Callol A."/>
            <person name="Pajuelo D."/>
            <person name="Ebbesson L."/>
            <person name="Teles M."/>
            <person name="MacKenzie S."/>
            <person name="Amaro C."/>
        </authorList>
    </citation>
    <scope>NUCLEOTIDE SEQUENCE</scope>
</reference>
<sequence>MELKIASSPLLVYTYPQANSVGLNPFFLPPPFLHQGSGSQLAFPRRLTSPLWPQPMGS</sequence>
<reference evidence="1" key="1">
    <citation type="submission" date="2014-11" db="EMBL/GenBank/DDBJ databases">
        <authorList>
            <person name="Amaro Gonzalez C."/>
        </authorList>
    </citation>
    <scope>NUCLEOTIDE SEQUENCE</scope>
</reference>
<protein>
    <submittedName>
        <fullName evidence="1">Uncharacterized protein</fullName>
    </submittedName>
</protein>
<evidence type="ECO:0000313" key="1">
    <source>
        <dbReference type="EMBL" id="JAH06714.1"/>
    </source>
</evidence>